<sequence length="154" mass="17762">MVHCHHFRLPKKANKTYKPEFKVESYQIQKQGEWTECPLALQICGREVKRSLKCNSSVSSNGSGSEQQLSPKLDLSHFVFHLEGDEALVDLMENNCDVTDHWIWIGKKKLPKYLIQLSEKSASSHEFKGVGLTVIRFLLWLKNLQIVGLFLLRH</sequence>
<dbReference type="OrthoDB" id="1915303at2759"/>
<protein>
    <submittedName>
        <fullName evidence="1">Uncharacterized protein</fullName>
    </submittedName>
</protein>
<keyword evidence="2" id="KW-1185">Reference proteome</keyword>
<dbReference type="AlphaFoldDB" id="A0A5J4ZTW8"/>
<dbReference type="EMBL" id="CM018048">
    <property type="protein sequence ID" value="KAA8522233.1"/>
    <property type="molecule type" value="Genomic_DNA"/>
</dbReference>
<accession>A0A5J4ZTW8</accession>
<name>A0A5J4ZTW8_9ASTE</name>
<gene>
    <name evidence="1" type="ORF">F0562_012906</name>
</gene>
<dbReference type="PANTHER" id="PTHR35307">
    <property type="entry name" value="PROTEIN, PUTATIVE-RELATED"/>
    <property type="match status" value="1"/>
</dbReference>
<dbReference type="Proteomes" id="UP000325577">
    <property type="component" value="Linkage Group LG5"/>
</dbReference>
<reference evidence="1 2" key="1">
    <citation type="submission" date="2019-09" db="EMBL/GenBank/DDBJ databases">
        <title>A chromosome-level genome assembly of the Chinese tupelo Nyssa sinensis.</title>
        <authorList>
            <person name="Yang X."/>
            <person name="Kang M."/>
            <person name="Yang Y."/>
            <person name="Xiong H."/>
            <person name="Wang M."/>
            <person name="Zhang Z."/>
            <person name="Wang Z."/>
            <person name="Wu H."/>
            <person name="Ma T."/>
            <person name="Liu J."/>
            <person name="Xi Z."/>
        </authorList>
    </citation>
    <scope>NUCLEOTIDE SEQUENCE [LARGE SCALE GENOMIC DNA]</scope>
    <source>
        <strain evidence="1">J267</strain>
        <tissue evidence="1">Leaf</tissue>
    </source>
</reference>
<organism evidence="1 2">
    <name type="scientific">Nyssa sinensis</name>
    <dbReference type="NCBI Taxonomy" id="561372"/>
    <lineage>
        <taxon>Eukaryota</taxon>
        <taxon>Viridiplantae</taxon>
        <taxon>Streptophyta</taxon>
        <taxon>Embryophyta</taxon>
        <taxon>Tracheophyta</taxon>
        <taxon>Spermatophyta</taxon>
        <taxon>Magnoliopsida</taxon>
        <taxon>eudicotyledons</taxon>
        <taxon>Gunneridae</taxon>
        <taxon>Pentapetalae</taxon>
        <taxon>asterids</taxon>
        <taxon>Cornales</taxon>
        <taxon>Nyssaceae</taxon>
        <taxon>Nyssa</taxon>
    </lineage>
</organism>
<evidence type="ECO:0000313" key="2">
    <source>
        <dbReference type="Proteomes" id="UP000325577"/>
    </source>
</evidence>
<proteinExistence type="predicted"/>
<dbReference type="PANTHER" id="PTHR35307:SF3">
    <property type="entry name" value="DUF4220 DOMAIN-CONTAINING PROTEIN"/>
    <property type="match status" value="1"/>
</dbReference>
<evidence type="ECO:0000313" key="1">
    <source>
        <dbReference type="EMBL" id="KAA8522233.1"/>
    </source>
</evidence>